<evidence type="ECO:0000256" key="2">
    <source>
        <dbReference type="ARBA" id="ARBA00022448"/>
    </source>
</evidence>
<dbReference type="PANTHER" id="PTHR30509">
    <property type="entry name" value="P-HYDROXYBENZOIC ACID EFFLUX PUMP SUBUNIT-RELATED"/>
    <property type="match status" value="1"/>
</dbReference>
<evidence type="ECO:0000256" key="6">
    <source>
        <dbReference type="ARBA" id="ARBA00023136"/>
    </source>
</evidence>
<evidence type="ECO:0000313" key="9">
    <source>
        <dbReference type="Proteomes" id="UP001139353"/>
    </source>
</evidence>
<dbReference type="AlphaFoldDB" id="A0A9X1YRD2"/>
<name>A0A9X1YRD2_9BURK</name>
<comment type="subcellular location">
    <subcellularLocation>
        <location evidence="1">Cell membrane</location>
        <topology evidence="1">Multi-pass membrane protein</topology>
    </subcellularLocation>
</comment>
<feature type="transmembrane region" description="Helical" evidence="7">
    <location>
        <begin position="388"/>
        <end position="409"/>
    </location>
</feature>
<comment type="caution">
    <text evidence="8">The sequence shown here is derived from an EMBL/GenBank/DDBJ whole genome shotgun (WGS) entry which is preliminary data.</text>
</comment>
<keyword evidence="9" id="KW-1185">Reference proteome</keyword>
<accession>A0A9X1YRD2</accession>
<keyword evidence="2" id="KW-0813">Transport</keyword>
<organism evidence="8 9">
    <name type="scientific">Scleromatobacter humisilvae</name>
    <dbReference type="NCBI Taxonomy" id="2897159"/>
    <lineage>
        <taxon>Bacteria</taxon>
        <taxon>Pseudomonadati</taxon>
        <taxon>Pseudomonadota</taxon>
        <taxon>Betaproteobacteria</taxon>
        <taxon>Burkholderiales</taxon>
        <taxon>Sphaerotilaceae</taxon>
        <taxon>Scleromatobacter</taxon>
    </lineage>
</organism>
<evidence type="ECO:0000313" key="8">
    <source>
        <dbReference type="EMBL" id="MCK9687156.1"/>
    </source>
</evidence>
<evidence type="ECO:0000256" key="1">
    <source>
        <dbReference type="ARBA" id="ARBA00004651"/>
    </source>
</evidence>
<feature type="transmembrane region" description="Helical" evidence="7">
    <location>
        <begin position="360"/>
        <end position="382"/>
    </location>
</feature>
<dbReference type="PANTHER" id="PTHR30509:SF9">
    <property type="entry name" value="MULTIDRUG RESISTANCE PROTEIN MDTO"/>
    <property type="match status" value="1"/>
</dbReference>
<evidence type="ECO:0000256" key="5">
    <source>
        <dbReference type="ARBA" id="ARBA00022989"/>
    </source>
</evidence>
<feature type="transmembrane region" description="Helical" evidence="7">
    <location>
        <begin position="144"/>
        <end position="163"/>
    </location>
</feature>
<feature type="transmembrane region" description="Helical" evidence="7">
    <location>
        <begin position="90"/>
        <end position="107"/>
    </location>
</feature>
<gene>
    <name evidence="8" type="ORF">LPC04_15700</name>
</gene>
<proteinExistence type="predicted"/>
<evidence type="ECO:0000256" key="3">
    <source>
        <dbReference type="ARBA" id="ARBA00022475"/>
    </source>
</evidence>
<protein>
    <submittedName>
        <fullName evidence="8">FUSC family protein</fullName>
    </submittedName>
</protein>
<keyword evidence="5 7" id="KW-1133">Transmembrane helix</keyword>
<feature type="transmembrane region" description="Helical" evidence="7">
    <location>
        <begin position="57"/>
        <end position="84"/>
    </location>
</feature>
<dbReference type="RefSeq" id="WP_275683187.1">
    <property type="nucleotide sequence ID" value="NZ_JAJLJH010000003.1"/>
</dbReference>
<dbReference type="Proteomes" id="UP001139353">
    <property type="component" value="Unassembled WGS sequence"/>
</dbReference>
<dbReference type="GO" id="GO:0005886">
    <property type="term" value="C:plasma membrane"/>
    <property type="evidence" value="ECO:0007669"/>
    <property type="project" value="UniProtKB-SubCell"/>
</dbReference>
<dbReference type="InterPro" id="IPR006726">
    <property type="entry name" value="PHBA_efflux_AaeB/fusaric-R"/>
</dbReference>
<feature type="transmembrane region" description="Helical" evidence="7">
    <location>
        <begin position="114"/>
        <end position="132"/>
    </location>
</feature>
<evidence type="ECO:0000256" key="4">
    <source>
        <dbReference type="ARBA" id="ARBA00022692"/>
    </source>
</evidence>
<dbReference type="GO" id="GO:0022857">
    <property type="term" value="F:transmembrane transporter activity"/>
    <property type="evidence" value="ECO:0007669"/>
    <property type="project" value="InterPro"/>
</dbReference>
<sequence length="634" mass="66472">MTERLRLLFVDAPGRLDLAVRLALICALVTLLAQTYETPDPALTAYLAFFLNRPDRATSVLLSVAMTLVVTIVLGLTVLVAQAVVNDPPARVASMAAISFALLFLVSASKLRPVAGSIALIMAFALDELGAVPGGELATRGVLYAWLFVGIPAGVSIAVNLLVGPSPRKLVQQTLAERLRLAGRVLREPQRWPELASARREGDEEVASRLKLASAERTSPMADIAALRQAADATIAAMAAVQHLACRPATLLPAPLREALARTLDDMADILARGGYPVDVEAPAAPEASLHPLARAAFATLRGAVARFAEPAPPAIPAVPAPAPPASGFLARDAFTNPEHVHFALKTTAAAMACYIAYSLLDWPGIHTCLITCYIVSLGTLADSVEKLVLRIGGCLIGAALGVSAMVFVVPSFTSIEALMGIVFVGTLVAAWIAAGSPRIAYAGFQMAFAFLLCVVQGTGPAFDLTIARDRIIGILFGNAVVYVVSAHCWPVSVAGRVEANLAAALRHLAGMLRPEPESTRRRLAAEAQAALDAMANDLDLARYEPAAVRPAAGWLDHHRAMAAGVDALGTPLLLATETGSSLPDDIGRRIERLANGEVGAEAPATAFADGDALHALVDERLRALEREVSHAAA</sequence>
<feature type="transmembrane region" description="Helical" evidence="7">
    <location>
        <begin position="472"/>
        <end position="493"/>
    </location>
</feature>
<dbReference type="Pfam" id="PF04632">
    <property type="entry name" value="FUSC"/>
    <property type="match status" value="1"/>
</dbReference>
<keyword evidence="3" id="KW-1003">Cell membrane</keyword>
<feature type="transmembrane region" description="Helical" evidence="7">
    <location>
        <begin position="416"/>
        <end position="434"/>
    </location>
</feature>
<feature type="transmembrane region" description="Helical" evidence="7">
    <location>
        <begin position="440"/>
        <end position="460"/>
    </location>
</feature>
<keyword evidence="4 7" id="KW-0812">Transmembrane</keyword>
<reference evidence="8" key="1">
    <citation type="submission" date="2021-11" db="EMBL/GenBank/DDBJ databases">
        <title>BS-T2-15 a new species belonging to the Comamonadaceae family isolated from the soil of a French oak forest.</title>
        <authorList>
            <person name="Mieszkin S."/>
            <person name="Alain K."/>
        </authorList>
    </citation>
    <scope>NUCLEOTIDE SEQUENCE</scope>
    <source>
        <strain evidence="8">BS-T2-15</strain>
    </source>
</reference>
<keyword evidence="6 7" id="KW-0472">Membrane</keyword>
<evidence type="ECO:0000256" key="7">
    <source>
        <dbReference type="SAM" id="Phobius"/>
    </source>
</evidence>
<dbReference type="EMBL" id="JAJLJH010000003">
    <property type="protein sequence ID" value="MCK9687156.1"/>
    <property type="molecule type" value="Genomic_DNA"/>
</dbReference>